<evidence type="ECO:0000313" key="3">
    <source>
        <dbReference type="Proteomes" id="UP000836841"/>
    </source>
</evidence>
<evidence type="ECO:0000313" key="2">
    <source>
        <dbReference type="EMBL" id="CAH2033505.1"/>
    </source>
</evidence>
<sequence length="349" mass="40537">MAMEMIPMDVVTGEILTRLPVKSLMRFKCASKLWSDLIRSRNFNKRFLTVASPRLYMCLSDVGYHPENVILSLAPDTTTCSSSFVVDNDLTIPRKGGYILQSLGGFMCYLFWDNLRIYSPATRQLVTLPTIKYNRKLDNFFYYYFGHDPVDDQYKAICSIAPYVNVMAEHWVFVLKAGGSWKKLAPPTTPDFCTHAPDRRGEFRMIPIPRVDGDDLLPRRLKYLKLVEYGRKATLLDHTNLRDKGMLTLWDVQDKAWSCKTLVLRPCQLHLVKNTEFDVKGTTQSGKLFLIPRDLISPFHILCYDLQSNDMRRVEIKGLPNHWLRKDKADRRFDLMFMDQSESVMHLET</sequence>
<protein>
    <recommendedName>
        <fullName evidence="1">F-box domain-containing protein</fullName>
    </recommendedName>
</protein>
<dbReference type="Pfam" id="PF00646">
    <property type="entry name" value="F-box"/>
    <property type="match status" value="1"/>
</dbReference>
<dbReference type="InterPro" id="IPR013187">
    <property type="entry name" value="F-box-assoc_dom_typ3"/>
</dbReference>
<dbReference type="NCBIfam" id="TIGR01640">
    <property type="entry name" value="F_box_assoc_1"/>
    <property type="match status" value="1"/>
</dbReference>
<dbReference type="InterPro" id="IPR036047">
    <property type="entry name" value="F-box-like_dom_sf"/>
</dbReference>
<proteinExistence type="predicted"/>
<dbReference type="Pfam" id="PF08268">
    <property type="entry name" value="FBA_3"/>
    <property type="match status" value="2"/>
</dbReference>
<dbReference type="PANTHER" id="PTHR31111">
    <property type="entry name" value="BNAA05G37150D PROTEIN-RELATED"/>
    <property type="match status" value="1"/>
</dbReference>
<dbReference type="PANTHER" id="PTHR31111:SF125">
    <property type="entry name" value="F-BOX PROTEIN CPR30-LIKE"/>
    <property type="match status" value="1"/>
</dbReference>
<feature type="domain" description="F-box" evidence="1">
    <location>
        <begin position="6"/>
        <end position="47"/>
    </location>
</feature>
<dbReference type="SUPFAM" id="SSF81383">
    <property type="entry name" value="F-box domain"/>
    <property type="match status" value="1"/>
</dbReference>
<dbReference type="CDD" id="cd22157">
    <property type="entry name" value="F-box_AtFBW1-like"/>
    <property type="match status" value="1"/>
</dbReference>
<reference evidence="2 3" key="1">
    <citation type="submission" date="2022-03" db="EMBL/GenBank/DDBJ databases">
        <authorList>
            <person name="Nunn A."/>
            <person name="Chopra R."/>
            <person name="Nunn A."/>
            <person name="Contreras Garrido A."/>
        </authorList>
    </citation>
    <scope>NUCLEOTIDE SEQUENCE [LARGE SCALE GENOMIC DNA]</scope>
</reference>
<dbReference type="InterPro" id="IPR001810">
    <property type="entry name" value="F-box_dom"/>
</dbReference>
<organism evidence="2 3">
    <name type="scientific">Thlaspi arvense</name>
    <name type="common">Field penny-cress</name>
    <dbReference type="NCBI Taxonomy" id="13288"/>
    <lineage>
        <taxon>Eukaryota</taxon>
        <taxon>Viridiplantae</taxon>
        <taxon>Streptophyta</taxon>
        <taxon>Embryophyta</taxon>
        <taxon>Tracheophyta</taxon>
        <taxon>Spermatophyta</taxon>
        <taxon>Magnoliopsida</taxon>
        <taxon>eudicotyledons</taxon>
        <taxon>Gunneridae</taxon>
        <taxon>Pentapetalae</taxon>
        <taxon>rosids</taxon>
        <taxon>malvids</taxon>
        <taxon>Brassicales</taxon>
        <taxon>Brassicaceae</taxon>
        <taxon>Thlaspideae</taxon>
        <taxon>Thlaspi</taxon>
    </lineage>
</organism>
<dbReference type="Proteomes" id="UP000836841">
    <property type="component" value="Chromosome 1"/>
</dbReference>
<dbReference type="SMART" id="SM00256">
    <property type="entry name" value="FBOX"/>
    <property type="match status" value="1"/>
</dbReference>
<dbReference type="InterPro" id="IPR017451">
    <property type="entry name" value="F-box-assoc_interact_dom"/>
</dbReference>
<gene>
    <name evidence="2" type="ORF">TAV2_LOCUS1793</name>
</gene>
<dbReference type="EMBL" id="OU466857">
    <property type="protein sequence ID" value="CAH2033505.1"/>
    <property type="molecule type" value="Genomic_DNA"/>
</dbReference>
<accession>A0AAU9R777</accession>
<evidence type="ECO:0000259" key="1">
    <source>
        <dbReference type="SMART" id="SM00256"/>
    </source>
</evidence>
<name>A0AAU9R777_THLAR</name>
<keyword evidence="3" id="KW-1185">Reference proteome</keyword>
<dbReference type="AlphaFoldDB" id="A0AAU9R777"/>